<name>A0A9N9ZEW8_9HYPO</name>
<dbReference type="CDD" id="cd00077">
    <property type="entry name" value="HDc"/>
    <property type="match status" value="1"/>
</dbReference>
<reference evidence="2" key="1">
    <citation type="submission" date="2021-10" db="EMBL/GenBank/DDBJ databases">
        <authorList>
            <person name="Piombo E."/>
        </authorList>
    </citation>
    <scope>NUCLEOTIDE SEQUENCE</scope>
</reference>
<proteinExistence type="predicted"/>
<feature type="chain" id="PRO_5040381026" description="HD domain-containing protein" evidence="1">
    <location>
        <begin position="19"/>
        <end position="258"/>
    </location>
</feature>
<gene>
    <name evidence="2" type="ORF">CSOL1703_00017000</name>
</gene>
<organism evidence="2 3">
    <name type="scientific">Clonostachys solani</name>
    <dbReference type="NCBI Taxonomy" id="160281"/>
    <lineage>
        <taxon>Eukaryota</taxon>
        <taxon>Fungi</taxon>
        <taxon>Dikarya</taxon>
        <taxon>Ascomycota</taxon>
        <taxon>Pezizomycotina</taxon>
        <taxon>Sordariomycetes</taxon>
        <taxon>Hypocreomycetidae</taxon>
        <taxon>Hypocreales</taxon>
        <taxon>Bionectriaceae</taxon>
        <taxon>Clonostachys</taxon>
    </lineage>
</organism>
<dbReference type="EMBL" id="CABFOC020000053">
    <property type="protein sequence ID" value="CAH0055097.1"/>
    <property type="molecule type" value="Genomic_DNA"/>
</dbReference>
<evidence type="ECO:0000313" key="2">
    <source>
        <dbReference type="EMBL" id="CAH0055097.1"/>
    </source>
</evidence>
<accession>A0A9N9ZEW8</accession>
<dbReference type="AlphaFoldDB" id="A0A9N9ZEW8"/>
<protein>
    <recommendedName>
        <fullName evidence="4">HD domain-containing protein</fullName>
    </recommendedName>
</protein>
<feature type="signal peptide" evidence="1">
    <location>
        <begin position="1"/>
        <end position="18"/>
    </location>
</feature>
<dbReference type="PANTHER" id="PTHR35569:SF1">
    <property type="entry name" value="CYANAMIDE HYDRATASE DDI2-RELATED"/>
    <property type="match status" value="1"/>
</dbReference>
<dbReference type="OrthoDB" id="2378324at2759"/>
<evidence type="ECO:0000313" key="3">
    <source>
        <dbReference type="Proteomes" id="UP000775872"/>
    </source>
</evidence>
<comment type="caution">
    <text evidence="2">The sequence shown here is derived from an EMBL/GenBank/DDBJ whole genome shotgun (WGS) entry which is preliminary data.</text>
</comment>
<dbReference type="SUPFAM" id="SSF109604">
    <property type="entry name" value="HD-domain/PDEase-like"/>
    <property type="match status" value="1"/>
</dbReference>
<dbReference type="Gene3D" id="1.10.3210.10">
    <property type="entry name" value="Hypothetical protein af1432"/>
    <property type="match status" value="1"/>
</dbReference>
<evidence type="ECO:0000256" key="1">
    <source>
        <dbReference type="SAM" id="SignalP"/>
    </source>
</evidence>
<evidence type="ECO:0008006" key="4">
    <source>
        <dbReference type="Google" id="ProtNLM"/>
    </source>
</evidence>
<dbReference type="PANTHER" id="PTHR35569">
    <property type="entry name" value="CYANAMIDE HYDRATASE DDI2-RELATED"/>
    <property type="match status" value="1"/>
</dbReference>
<keyword evidence="3" id="KW-1185">Reference proteome</keyword>
<sequence length="258" mass="28831">MLPLRIIVFAQVASRAMAFLKGSCQESDHIDQYHHRTIAGVQVIDTPLVRAAQQLALDHSTDWAYKHIMRSWLFGALIIDNNATLHESIDLEVHAIAALMHDMGWDPTPNSPFVSSDKRFEVDGAMAAREFIRGSNVSARWDDHRIQLVWDAIALHATPSIHTYKELEVAVTATGINADGAGPSFGITKDQYDSVLREFPDFDLVDGANKTMIWLCQTKPRTTIDTWVQPWGEYFVPNYTAKGFRAIDQVLGGKVPDA</sequence>
<dbReference type="InterPro" id="IPR003607">
    <property type="entry name" value="HD/PDEase_dom"/>
</dbReference>
<dbReference type="Proteomes" id="UP000775872">
    <property type="component" value="Unassembled WGS sequence"/>
</dbReference>
<keyword evidence="1" id="KW-0732">Signal</keyword>